<gene>
    <name evidence="1" type="ORF">BC353_09715</name>
</gene>
<protein>
    <submittedName>
        <fullName evidence="1">Uncharacterized protein</fullName>
    </submittedName>
</protein>
<dbReference type="EMBL" id="MCBA01000067">
    <property type="protein sequence ID" value="RGP89829.1"/>
    <property type="molecule type" value="Genomic_DNA"/>
</dbReference>
<proteinExistence type="predicted"/>
<dbReference type="Proteomes" id="UP000266701">
    <property type="component" value="Unassembled WGS sequence"/>
</dbReference>
<evidence type="ECO:0000313" key="1">
    <source>
        <dbReference type="EMBL" id="RGP89829.1"/>
    </source>
</evidence>
<dbReference type="RefSeq" id="WP_118089259.1">
    <property type="nucleotide sequence ID" value="NZ_JBAFTT010000022.1"/>
</dbReference>
<sequence>MNILNTRNNLNKPKATVECLKCGHSFKTTLYKNAGDKFQCHDCGHSMRADIDWGEDGQIVWFAVTDKDTKKNRAI</sequence>
<name>A0A395U2M9_VIBCL</name>
<evidence type="ECO:0000313" key="2">
    <source>
        <dbReference type="Proteomes" id="UP000266701"/>
    </source>
</evidence>
<reference evidence="1 2" key="1">
    <citation type="journal article" date="2017" name="Emerg. Infect. Dis.">
        <title>Carbapenemase VCC-1-Producing Vibrio cholerae in Coastal Waters of Germany.</title>
        <authorList>
            <person name="Hammerl J.A."/>
            <person name="Jackel C."/>
            <person name="Bortolaia V."/>
            <person name="Schwartz K."/>
            <person name="Bier N."/>
            <person name="Hendriksen R.S."/>
            <person name="Guerra B."/>
            <person name="Strauch E."/>
        </authorList>
    </citation>
    <scope>NUCLEOTIDE SEQUENCE [LARGE SCALE GENOMIC DNA]</scope>
    <source>
        <strain evidence="1 2">VN-2825</strain>
    </source>
</reference>
<organism evidence="1 2">
    <name type="scientific">Vibrio cholerae</name>
    <dbReference type="NCBI Taxonomy" id="666"/>
    <lineage>
        <taxon>Bacteria</taxon>
        <taxon>Pseudomonadati</taxon>
        <taxon>Pseudomonadota</taxon>
        <taxon>Gammaproteobacteria</taxon>
        <taxon>Vibrionales</taxon>
        <taxon>Vibrionaceae</taxon>
        <taxon>Vibrio</taxon>
    </lineage>
</organism>
<dbReference type="AlphaFoldDB" id="A0A395U2M9"/>
<accession>A0A395U2M9</accession>
<comment type="caution">
    <text evidence="1">The sequence shown here is derived from an EMBL/GenBank/DDBJ whole genome shotgun (WGS) entry which is preliminary data.</text>
</comment>